<reference evidence="2" key="1">
    <citation type="submission" date="2021-02" db="EMBL/GenBank/DDBJ databases">
        <authorList>
            <person name="Dougan E. K."/>
            <person name="Rhodes N."/>
            <person name="Thang M."/>
            <person name="Chan C."/>
        </authorList>
    </citation>
    <scope>NUCLEOTIDE SEQUENCE</scope>
</reference>
<evidence type="ECO:0000313" key="2">
    <source>
        <dbReference type="EMBL" id="CAE7276007.1"/>
    </source>
</evidence>
<protein>
    <submittedName>
        <fullName evidence="2">Uncharacterized protein</fullName>
    </submittedName>
</protein>
<keyword evidence="3" id="KW-1185">Reference proteome</keyword>
<dbReference type="EMBL" id="CAJNJA010011630">
    <property type="protein sequence ID" value="CAE7276007.1"/>
    <property type="molecule type" value="Genomic_DNA"/>
</dbReference>
<organism evidence="2 3">
    <name type="scientific">Symbiodinium necroappetens</name>
    <dbReference type="NCBI Taxonomy" id="1628268"/>
    <lineage>
        <taxon>Eukaryota</taxon>
        <taxon>Sar</taxon>
        <taxon>Alveolata</taxon>
        <taxon>Dinophyceae</taxon>
        <taxon>Suessiales</taxon>
        <taxon>Symbiodiniaceae</taxon>
        <taxon>Symbiodinium</taxon>
    </lineage>
</organism>
<comment type="caution">
    <text evidence="2">The sequence shown here is derived from an EMBL/GenBank/DDBJ whole genome shotgun (WGS) entry which is preliminary data.</text>
</comment>
<gene>
    <name evidence="2" type="ORF">SNEC2469_LOCUS6696</name>
</gene>
<feature type="chain" id="PRO_5032815347" evidence="1">
    <location>
        <begin position="27"/>
        <end position="598"/>
    </location>
</feature>
<dbReference type="OrthoDB" id="10040854at2759"/>
<keyword evidence="1" id="KW-0732">Signal</keyword>
<feature type="non-terminal residue" evidence="2">
    <location>
        <position position="1"/>
    </location>
</feature>
<feature type="signal peptide" evidence="1">
    <location>
        <begin position="1"/>
        <end position="26"/>
    </location>
</feature>
<name>A0A812MS14_9DINO</name>
<dbReference type="Proteomes" id="UP000601435">
    <property type="component" value="Unassembled WGS sequence"/>
</dbReference>
<proteinExistence type="predicted"/>
<evidence type="ECO:0000256" key="1">
    <source>
        <dbReference type="SAM" id="SignalP"/>
    </source>
</evidence>
<accession>A0A812MS14</accession>
<sequence length="598" mass="62841">MFTMKLSAWLLLPSAVIWGLSNLVTAVKFTQDSTAGGGLQLEHSANESLLSVRAGAVGHLQSENSVNESLSTALILRSSRVAEDSNFSDQDLDAVVSAKIFHDIGDNFAKVANSLKAAGLEVGKAAANAAMVVGDHVIEAAMTKFDALQGPIKDAANRIGQHAIAMGEEIQAAGEAVGEGVVDLAGDALDHAQKFAAEGAKLANKAKQAIENAAGSFADKMVKLGPLVAGLAAEAWSHIAKFWECMDATELLCTILIGNHCDCSRGKSSVSFNNGLTVKCVMSKTADLSGGFGFSAKPGEMFGGKSKNGKLQLPTGKEIKQEFRDMTKKLKKDARKALKPRTSQAPTGTCETSMDLAFDGLMQADLTIEMSTKGSITTMGISGTVRVSLDGLVKAQGSCSLNAEKWFPEKPKKKVICYKGFCIILLLQGVAELEVNGVLTGTLDLGADVDFDISGSVTVDKTTGHAEAKFETPKIKRQVSFGLGASAFASVRAGVGPFITVFPVPGVPVNFNPMLNLEARAQGDIKFEPPPESVFMIQDCSRWPCTPCFNGEADDGDASAGPGVRYVAWEGGSGVRQTYVETVTLLVAEGCDVGFGLI</sequence>
<dbReference type="AlphaFoldDB" id="A0A812MS14"/>
<evidence type="ECO:0000313" key="3">
    <source>
        <dbReference type="Proteomes" id="UP000601435"/>
    </source>
</evidence>